<evidence type="ECO:0000256" key="2">
    <source>
        <dbReference type="ARBA" id="ARBA00022829"/>
    </source>
</evidence>
<dbReference type="PANTHER" id="PTHR12377">
    <property type="entry name" value="CYTOSOLIC IRON-SULFUR ASSEMBLY COMPONENT 2B-RELATED"/>
    <property type="match status" value="1"/>
</dbReference>
<dbReference type="InterPro" id="IPR034904">
    <property type="entry name" value="FSCA_dom_sf"/>
</dbReference>
<dbReference type="GeneID" id="108828406"/>
<organism evidence="4 5">
    <name type="scientific">Raphanus sativus</name>
    <name type="common">Radish</name>
    <name type="synonym">Raphanus raphanistrum var. sativus</name>
    <dbReference type="NCBI Taxonomy" id="3726"/>
    <lineage>
        <taxon>Eukaryota</taxon>
        <taxon>Viridiplantae</taxon>
        <taxon>Streptophyta</taxon>
        <taxon>Embryophyta</taxon>
        <taxon>Tracheophyta</taxon>
        <taxon>Spermatophyta</taxon>
        <taxon>Magnoliopsida</taxon>
        <taxon>eudicotyledons</taxon>
        <taxon>Gunneridae</taxon>
        <taxon>Pentapetalae</taxon>
        <taxon>rosids</taxon>
        <taxon>malvids</taxon>
        <taxon>Brassicales</taxon>
        <taxon>Brassicaceae</taxon>
        <taxon>Brassiceae</taxon>
        <taxon>Raphanus</taxon>
    </lineage>
</organism>
<sequence length="203" mass="23310">MGLAQLQLSIIREGRKKMVNGLINENPIVYEIKHRRDVRADSSSSTNELSVDAIDHLEVFDILCKAYYVYRDHYFFEFLNLTYCSEHHIRDIKDPEHPYSLEQLKVLTEDSVEVDDSKSHVRVTFTPTVEHCSMATIIGLCVRVKLMRSLPRRYKIDIRVAPGTHATEAAVNKQLNDKERVAAALENPNLVEMVDECLSSSFE</sequence>
<dbReference type="SUPFAM" id="SSF117916">
    <property type="entry name" value="Fe-S cluster assembly (FSCA) domain-like"/>
    <property type="match status" value="1"/>
</dbReference>
<gene>
    <name evidence="5" type="primary">LOC108828406</name>
</gene>
<protein>
    <submittedName>
        <fullName evidence="5">Protein AE7 isoform X1</fullName>
    </submittedName>
</protein>
<dbReference type="InterPro" id="IPR039796">
    <property type="entry name" value="MIP18"/>
</dbReference>
<evidence type="ECO:0000313" key="4">
    <source>
        <dbReference type="Proteomes" id="UP000504610"/>
    </source>
</evidence>
<dbReference type="PANTHER" id="PTHR12377:SF0">
    <property type="entry name" value="CYTOSOLIC IRON-SULFUR ASSEMBLY COMPONENT 2B"/>
    <property type="match status" value="1"/>
</dbReference>
<proteinExistence type="inferred from homology"/>
<keyword evidence="2" id="KW-0159">Chromosome partition</keyword>
<dbReference type="Gene3D" id="3.30.300.130">
    <property type="entry name" value="Fe-S cluster assembly (FSCA)"/>
    <property type="match status" value="1"/>
</dbReference>
<evidence type="ECO:0000313" key="5">
    <source>
        <dbReference type="RefSeq" id="XP_018457592.1"/>
    </source>
</evidence>
<dbReference type="KEGG" id="rsz:108828406"/>
<dbReference type="Pfam" id="PF01883">
    <property type="entry name" value="FeS_assembly_P"/>
    <property type="match status" value="1"/>
</dbReference>
<evidence type="ECO:0000259" key="3">
    <source>
        <dbReference type="Pfam" id="PF01883"/>
    </source>
</evidence>
<dbReference type="AlphaFoldDB" id="A0A6J0LBZ3"/>
<dbReference type="RefSeq" id="XP_018457592.1">
    <property type="nucleotide sequence ID" value="XM_018602090.2"/>
</dbReference>
<dbReference type="Gene3D" id="6.10.250.1280">
    <property type="match status" value="1"/>
</dbReference>
<reference evidence="5" key="1">
    <citation type="submission" date="2025-08" db="UniProtKB">
        <authorList>
            <consortium name="RefSeq"/>
        </authorList>
    </citation>
    <scope>IDENTIFICATION</scope>
    <source>
        <tissue evidence="5">Leaf</tissue>
    </source>
</reference>
<comment type="similarity">
    <text evidence="1">Belongs to the MIP18 family.</text>
</comment>
<dbReference type="InterPro" id="IPR002744">
    <property type="entry name" value="MIP18-like"/>
</dbReference>
<dbReference type="Proteomes" id="UP000504610">
    <property type="component" value="Unplaced"/>
</dbReference>
<accession>A0A6J0LBZ3</accession>
<dbReference type="OrthoDB" id="2746at2759"/>
<keyword evidence="4" id="KW-1185">Reference proteome</keyword>
<evidence type="ECO:0000256" key="1">
    <source>
        <dbReference type="ARBA" id="ARBA00010381"/>
    </source>
</evidence>
<dbReference type="GO" id="GO:0051604">
    <property type="term" value="P:protein maturation"/>
    <property type="evidence" value="ECO:0007669"/>
    <property type="project" value="InterPro"/>
</dbReference>
<name>A0A6J0LBZ3_RAPSA</name>
<feature type="domain" description="MIP18 family-like" evidence="3">
    <location>
        <begin position="89"/>
        <end position="152"/>
    </location>
</feature>
<dbReference type="GO" id="GO:0007059">
    <property type="term" value="P:chromosome segregation"/>
    <property type="evidence" value="ECO:0007669"/>
    <property type="project" value="UniProtKB-KW"/>
</dbReference>
<dbReference type="FunFam" id="3.30.300.130:FF:000010">
    <property type="entry name" value="Protein AE7-like 1"/>
    <property type="match status" value="1"/>
</dbReference>